<dbReference type="GO" id="GO:0009245">
    <property type="term" value="P:lipid A biosynthetic process"/>
    <property type="evidence" value="ECO:0007669"/>
    <property type="project" value="UniProtKB-KW"/>
</dbReference>
<protein>
    <submittedName>
        <fullName evidence="6">UDP-3-O-(3-hydroxymyristoyl)glucosamine N-acyltransferase</fullName>
    </submittedName>
</protein>
<dbReference type="OrthoDB" id="9784739at2"/>
<evidence type="ECO:0000256" key="5">
    <source>
        <dbReference type="ARBA" id="ARBA00023315"/>
    </source>
</evidence>
<evidence type="ECO:0000256" key="3">
    <source>
        <dbReference type="ARBA" id="ARBA00022679"/>
    </source>
</evidence>
<dbReference type="PANTHER" id="PTHR43378:SF2">
    <property type="entry name" value="UDP-3-O-ACYLGLUCOSAMINE N-ACYLTRANSFERASE 1, MITOCHONDRIAL-RELATED"/>
    <property type="match status" value="1"/>
</dbReference>
<dbReference type="EMBL" id="PYMB01000005">
    <property type="protein sequence ID" value="PSW12271.1"/>
    <property type="molecule type" value="Genomic_DNA"/>
</dbReference>
<keyword evidence="2" id="KW-0441">Lipid A biosynthesis</keyword>
<evidence type="ECO:0000256" key="1">
    <source>
        <dbReference type="ARBA" id="ARBA00022516"/>
    </source>
</evidence>
<dbReference type="Gene3D" id="2.160.10.10">
    <property type="entry name" value="Hexapeptide repeat proteins"/>
    <property type="match status" value="1"/>
</dbReference>
<dbReference type="CDD" id="cd03352">
    <property type="entry name" value="LbH_LpxD"/>
    <property type="match status" value="1"/>
</dbReference>
<dbReference type="GO" id="GO:0016410">
    <property type="term" value="F:N-acyltransferase activity"/>
    <property type="evidence" value="ECO:0007669"/>
    <property type="project" value="InterPro"/>
</dbReference>
<sequence length="340" mass="36746">MIKVTDIAEILQGTVIGNTDINVDSIVELDSPTQGGLAIIRQPGDLKKVASCLADVIIGPESIRLDTQATVIAINQLDAKLINHFLTWFKVSQYRLDDQGNTSDIEGVYIGKYTSIGEGCHFKPGVKIMNGVKIGNNVAIHANTVIKEGTIIGDNVTIDSNCSIGNYSFEYLTDERGEYIRLESIGRVVIEDNVDIGCNNTIDRGTIGNTVIGAGSKLDNLIQIGHDVKIGRHCLLISQVGIAGWTEVGDNVIIHGQVGITGGIKIGHNTRIKAQAGVTRSCPDNSHLSGYPARDTKQYLKTLAALNSLIKKSEQPEQRALHSSEPAPQTGWFSKIFNFK</sequence>
<dbReference type="NCBIfam" id="NF002060">
    <property type="entry name" value="PRK00892.1"/>
    <property type="match status" value="1"/>
</dbReference>
<dbReference type="SUPFAM" id="SSF51161">
    <property type="entry name" value="Trimeric LpxA-like enzymes"/>
    <property type="match status" value="1"/>
</dbReference>
<evidence type="ECO:0000256" key="4">
    <source>
        <dbReference type="ARBA" id="ARBA00023098"/>
    </source>
</evidence>
<dbReference type="GO" id="GO:0016020">
    <property type="term" value="C:membrane"/>
    <property type="evidence" value="ECO:0007669"/>
    <property type="project" value="GOC"/>
</dbReference>
<dbReference type="Proteomes" id="UP000241346">
    <property type="component" value="Unassembled WGS sequence"/>
</dbReference>
<proteinExistence type="predicted"/>
<evidence type="ECO:0000313" key="7">
    <source>
        <dbReference type="Proteomes" id="UP000241346"/>
    </source>
</evidence>
<dbReference type="PANTHER" id="PTHR43378">
    <property type="entry name" value="UDP-3-O-ACYLGLUCOSAMINE N-ACYLTRANSFERASE"/>
    <property type="match status" value="1"/>
</dbReference>
<dbReference type="InterPro" id="IPR001451">
    <property type="entry name" value="Hexapep"/>
</dbReference>
<reference evidence="6 7" key="1">
    <citation type="submission" date="2018-03" db="EMBL/GenBank/DDBJ databases">
        <title>Whole genome sequencing of Histamine producing bacteria.</title>
        <authorList>
            <person name="Butler K."/>
        </authorList>
    </citation>
    <scope>NUCLEOTIDE SEQUENCE [LARGE SCALE GENOMIC DNA]</scope>
    <source>
        <strain evidence="6 7">DSM 19138</strain>
    </source>
</reference>
<accession>A0A2T3NDF8</accession>
<dbReference type="InterPro" id="IPR011004">
    <property type="entry name" value="Trimer_LpxA-like_sf"/>
</dbReference>
<evidence type="ECO:0000256" key="2">
    <source>
        <dbReference type="ARBA" id="ARBA00022556"/>
    </source>
</evidence>
<dbReference type="InterPro" id="IPR007691">
    <property type="entry name" value="LpxD"/>
</dbReference>
<keyword evidence="4" id="KW-0443">Lipid metabolism</keyword>
<dbReference type="Pfam" id="PF00132">
    <property type="entry name" value="Hexapep"/>
    <property type="match status" value="1"/>
</dbReference>
<gene>
    <name evidence="6" type="primary">lpxD</name>
    <name evidence="6" type="ORF">C9J01_13905</name>
</gene>
<name>A0A2T3NDF8_9GAMM</name>
<comment type="caution">
    <text evidence="6">The sequence shown here is derived from an EMBL/GenBank/DDBJ whole genome shotgun (WGS) entry which is preliminary data.</text>
</comment>
<dbReference type="RefSeq" id="WP_107298761.1">
    <property type="nucleotide sequence ID" value="NZ_PYMB01000005.1"/>
</dbReference>
<dbReference type="NCBIfam" id="TIGR01853">
    <property type="entry name" value="lipid_A_lpxD"/>
    <property type="match status" value="1"/>
</dbReference>
<dbReference type="AlphaFoldDB" id="A0A2T3NDF8"/>
<dbReference type="Gene3D" id="3.40.1390.10">
    <property type="entry name" value="MurE/MurF, N-terminal domain"/>
    <property type="match status" value="1"/>
</dbReference>
<keyword evidence="1" id="KW-0444">Lipid biosynthesis</keyword>
<evidence type="ECO:0000313" key="6">
    <source>
        <dbReference type="EMBL" id="PSW12271.1"/>
    </source>
</evidence>
<organism evidence="6 7">
    <name type="scientific">Photobacterium rosenbergii</name>
    <dbReference type="NCBI Taxonomy" id="294936"/>
    <lineage>
        <taxon>Bacteria</taxon>
        <taxon>Pseudomonadati</taxon>
        <taxon>Pseudomonadota</taxon>
        <taxon>Gammaproteobacteria</taxon>
        <taxon>Vibrionales</taxon>
        <taxon>Vibrionaceae</taxon>
        <taxon>Photobacterium</taxon>
    </lineage>
</organism>
<keyword evidence="3 6" id="KW-0808">Transferase</keyword>
<keyword evidence="5 6" id="KW-0012">Acyltransferase</keyword>